<evidence type="ECO:0000256" key="2">
    <source>
        <dbReference type="ARBA" id="ARBA00022617"/>
    </source>
</evidence>
<dbReference type="AlphaFoldDB" id="A0A3P5XK45"/>
<keyword evidence="14" id="KW-1185">Reference proteome</keyword>
<proteinExistence type="inferred from homology"/>
<dbReference type="NCBIfam" id="NF009731">
    <property type="entry name" value="PRK13254.1-5"/>
    <property type="match status" value="1"/>
</dbReference>
<dbReference type="EMBL" id="UXAW01000090">
    <property type="protein sequence ID" value="VDC32054.1"/>
    <property type="molecule type" value="Genomic_DNA"/>
</dbReference>
<evidence type="ECO:0000256" key="8">
    <source>
        <dbReference type="ARBA" id="ARBA00023004"/>
    </source>
</evidence>
<feature type="topological domain" description="Extracellular" evidence="10">
    <location>
        <begin position="42"/>
        <end position="160"/>
    </location>
</feature>
<evidence type="ECO:0000256" key="12">
    <source>
        <dbReference type="SAM" id="Phobius"/>
    </source>
</evidence>
<keyword evidence="2 10" id="KW-0349">Heme</keyword>
<dbReference type="InterPro" id="IPR036127">
    <property type="entry name" value="CcmE-like_sf"/>
</dbReference>
<evidence type="ECO:0000256" key="6">
    <source>
        <dbReference type="ARBA" id="ARBA00022968"/>
    </source>
</evidence>
<gene>
    <name evidence="10 13" type="primary">ccmE</name>
    <name evidence="10" type="synonym">cycJ</name>
    <name evidence="13" type="ORF">XINFAN_03295</name>
</gene>
<dbReference type="GO" id="GO:0017004">
    <property type="term" value="P:cytochrome complex assembly"/>
    <property type="evidence" value="ECO:0007669"/>
    <property type="project" value="UniProtKB-KW"/>
</dbReference>
<evidence type="ECO:0000256" key="1">
    <source>
        <dbReference type="ARBA" id="ARBA00004370"/>
    </source>
</evidence>
<keyword evidence="10" id="KW-1003">Cell membrane</keyword>
<evidence type="ECO:0000256" key="3">
    <source>
        <dbReference type="ARBA" id="ARBA00022692"/>
    </source>
</evidence>
<dbReference type="OrthoDB" id="9793584at2"/>
<dbReference type="Pfam" id="PF03100">
    <property type="entry name" value="CcmE"/>
    <property type="match status" value="1"/>
</dbReference>
<evidence type="ECO:0000313" key="14">
    <source>
        <dbReference type="Proteomes" id="UP000277498"/>
    </source>
</evidence>
<keyword evidence="9 10" id="KW-0472">Membrane</keyword>
<dbReference type="PANTHER" id="PTHR34128:SF2">
    <property type="entry name" value="CYTOCHROME C-TYPE BIOGENESIS PROTEIN CCME HOMOLOG, MITOCHONDRIAL"/>
    <property type="match status" value="1"/>
</dbReference>
<protein>
    <recommendedName>
        <fullName evidence="10">Cytochrome c-type biogenesis protein CcmE</fullName>
    </recommendedName>
    <alternativeName>
        <fullName evidence="10">Cytochrome c maturation protein E</fullName>
    </alternativeName>
    <alternativeName>
        <fullName evidence="10">Heme chaperone CcmE</fullName>
    </alternativeName>
</protein>
<evidence type="ECO:0000256" key="9">
    <source>
        <dbReference type="ARBA" id="ARBA00023136"/>
    </source>
</evidence>
<dbReference type="SUPFAM" id="SSF82093">
    <property type="entry name" value="Heme chaperone CcmE"/>
    <property type="match status" value="1"/>
</dbReference>
<dbReference type="GO" id="GO:0005886">
    <property type="term" value="C:plasma membrane"/>
    <property type="evidence" value="ECO:0007669"/>
    <property type="project" value="UniProtKB-SubCell"/>
</dbReference>
<evidence type="ECO:0000313" key="13">
    <source>
        <dbReference type="EMBL" id="VDC32054.1"/>
    </source>
</evidence>
<dbReference type="InterPro" id="IPR012340">
    <property type="entry name" value="NA-bd_OB-fold"/>
</dbReference>
<feature type="binding site" description="covalent" evidence="10 11">
    <location>
        <position position="136"/>
    </location>
    <ligand>
        <name>heme</name>
        <dbReference type="ChEBI" id="CHEBI:30413"/>
    </ligand>
</feature>
<dbReference type="GO" id="GO:0020037">
    <property type="term" value="F:heme binding"/>
    <property type="evidence" value="ECO:0007669"/>
    <property type="project" value="InterPro"/>
</dbReference>
<organism evidence="13 14">
    <name type="scientific">Pseudogemmobacter humi</name>
    <dbReference type="NCBI Taxonomy" id="2483812"/>
    <lineage>
        <taxon>Bacteria</taxon>
        <taxon>Pseudomonadati</taxon>
        <taxon>Pseudomonadota</taxon>
        <taxon>Alphaproteobacteria</taxon>
        <taxon>Rhodobacterales</taxon>
        <taxon>Paracoccaceae</taxon>
        <taxon>Pseudogemmobacter</taxon>
    </lineage>
</organism>
<sequence length="160" mass="17529">MQSTAKPQFRGLKGLKKQRRIQVVLLAFVALILASVFVGFALKDGINFFRSPTQVLEEAPPETEVFRLGGLVKEGSIVGRGGVRFDFIVTDGGAEVPVRYIGDNPRPDLFKEGTGTIATGRLVDGVFEATTLLAKHDETYMPKEVMDALKEQGVYKEPDT</sequence>
<dbReference type="GO" id="GO:0046872">
    <property type="term" value="F:metal ion binding"/>
    <property type="evidence" value="ECO:0007669"/>
    <property type="project" value="UniProtKB-KW"/>
</dbReference>
<evidence type="ECO:0000256" key="11">
    <source>
        <dbReference type="PIRSR" id="PIRSR604329-50"/>
    </source>
</evidence>
<feature type="topological domain" description="Cytoplasmic" evidence="10">
    <location>
        <begin position="1"/>
        <end position="20"/>
    </location>
</feature>
<evidence type="ECO:0000256" key="5">
    <source>
        <dbReference type="ARBA" id="ARBA00022748"/>
    </source>
</evidence>
<evidence type="ECO:0000256" key="4">
    <source>
        <dbReference type="ARBA" id="ARBA00022723"/>
    </source>
</evidence>
<name>A0A3P5XK45_9RHOB</name>
<keyword evidence="5 10" id="KW-0201">Cytochrome c-type biogenesis</keyword>
<comment type="subcellular location">
    <subcellularLocation>
        <location evidence="10">Cell membrane</location>
        <topology evidence="10">Single-pass type II membrane protein</topology>
    </subcellularLocation>
    <subcellularLocation>
        <location evidence="1">Membrane</location>
    </subcellularLocation>
</comment>
<feature type="transmembrane region" description="Helical" evidence="12">
    <location>
        <begin position="21"/>
        <end position="42"/>
    </location>
</feature>
<dbReference type="PANTHER" id="PTHR34128">
    <property type="entry name" value="CYTOCHROME C-TYPE BIOGENESIS PROTEIN CCME HOMOLOG, MITOCHONDRIAL"/>
    <property type="match status" value="1"/>
</dbReference>
<keyword evidence="7 10" id="KW-1133">Transmembrane helix</keyword>
<reference evidence="13 14" key="1">
    <citation type="submission" date="2018-11" db="EMBL/GenBank/DDBJ databases">
        <authorList>
            <person name="Criscuolo A."/>
        </authorList>
    </citation>
    <scope>NUCLEOTIDE SEQUENCE [LARGE SCALE GENOMIC DNA]</scope>
    <source>
        <strain evidence="13">ACIP111625</strain>
    </source>
</reference>
<evidence type="ECO:0000256" key="10">
    <source>
        <dbReference type="HAMAP-Rule" id="MF_01959"/>
    </source>
</evidence>
<keyword evidence="6 10" id="KW-0735">Signal-anchor</keyword>
<feature type="binding site" description="axial binding residue" evidence="10 11">
    <location>
        <position position="140"/>
    </location>
    <ligand>
        <name>heme</name>
        <dbReference type="ChEBI" id="CHEBI:30413"/>
    </ligand>
    <ligandPart>
        <name>Fe</name>
        <dbReference type="ChEBI" id="CHEBI:18248"/>
    </ligandPart>
</feature>
<dbReference type="Proteomes" id="UP000277498">
    <property type="component" value="Unassembled WGS sequence"/>
</dbReference>
<accession>A0A3P5XK45</accession>
<comment type="similarity">
    <text evidence="10">Belongs to the CcmE/CycJ family.</text>
</comment>
<evidence type="ECO:0000256" key="7">
    <source>
        <dbReference type="ARBA" id="ARBA00022989"/>
    </source>
</evidence>
<keyword evidence="4 10" id="KW-0479">Metal-binding</keyword>
<dbReference type="Gene3D" id="2.40.50.140">
    <property type="entry name" value="Nucleic acid-binding proteins"/>
    <property type="match status" value="1"/>
</dbReference>
<keyword evidence="3 10" id="KW-0812">Transmembrane</keyword>
<keyword evidence="8 10" id="KW-0408">Iron</keyword>
<dbReference type="GO" id="GO:0017003">
    <property type="term" value="P:protein-heme linkage"/>
    <property type="evidence" value="ECO:0007669"/>
    <property type="project" value="UniProtKB-UniRule"/>
</dbReference>
<dbReference type="InterPro" id="IPR004329">
    <property type="entry name" value="CcmE"/>
</dbReference>
<comment type="function">
    <text evidence="10">Heme chaperone required for the biogenesis of c-type cytochromes. Transiently binds heme delivered by CcmC and transfers the heme to apo-cytochromes in a process facilitated by CcmF and CcmH.</text>
</comment>
<dbReference type="HAMAP" id="MF_01959">
    <property type="entry name" value="CcmE"/>
    <property type="match status" value="1"/>
</dbReference>
<dbReference type="RefSeq" id="WP_124087998.1">
    <property type="nucleotide sequence ID" value="NZ_UXAW01000090.1"/>
</dbReference>